<dbReference type="Proteomes" id="UP000308092">
    <property type="component" value="Unassembled WGS sequence"/>
</dbReference>
<dbReference type="STRING" id="1220188.A0A4S3J5A6"/>
<evidence type="ECO:0000313" key="2">
    <source>
        <dbReference type="Proteomes" id="UP000308092"/>
    </source>
</evidence>
<proteinExistence type="predicted"/>
<organism evidence="1 2">
    <name type="scientific">Aspergillus tanneri</name>
    <dbReference type="NCBI Taxonomy" id="1220188"/>
    <lineage>
        <taxon>Eukaryota</taxon>
        <taxon>Fungi</taxon>
        <taxon>Dikarya</taxon>
        <taxon>Ascomycota</taxon>
        <taxon>Pezizomycotina</taxon>
        <taxon>Eurotiomycetes</taxon>
        <taxon>Eurotiomycetidae</taxon>
        <taxon>Eurotiales</taxon>
        <taxon>Aspergillaceae</taxon>
        <taxon>Aspergillus</taxon>
        <taxon>Aspergillus subgen. Circumdati</taxon>
    </lineage>
</organism>
<evidence type="ECO:0000313" key="1">
    <source>
        <dbReference type="EMBL" id="THC89248.1"/>
    </source>
</evidence>
<name>A0A4S3J5A6_9EURO</name>
<dbReference type="AlphaFoldDB" id="A0A4S3J5A6"/>
<reference evidence="1 2" key="1">
    <citation type="submission" date="2019-03" db="EMBL/GenBank/DDBJ databases">
        <title>The genome sequence of a newly discovered highly antifungal drug resistant Aspergillus species, Aspergillus tanneri NIH 1004.</title>
        <authorList>
            <person name="Mounaud S."/>
            <person name="Singh I."/>
            <person name="Joardar V."/>
            <person name="Pakala S."/>
            <person name="Pakala S."/>
            <person name="Venepally P."/>
            <person name="Hoover J."/>
            <person name="Nierman W."/>
            <person name="Chung J."/>
            <person name="Losada L."/>
        </authorList>
    </citation>
    <scope>NUCLEOTIDE SEQUENCE [LARGE SCALE GENOMIC DNA]</scope>
    <source>
        <strain evidence="1 2">NIH1004</strain>
    </source>
</reference>
<comment type="caution">
    <text evidence="1">The sequence shown here is derived from an EMBL/GenBank/DDBJ whole genome shotgun (WGS) entry which is preliminary data.</text>
</comment>
<dbReference type="VEuPathDB" id="FungiDB:EYZ11_011305"/>
<dbReference type="EMBL" id="SOSA01000685">
    <property type="protein sequence ID" value="THC89248.1"/>
    <property type="molecule type" value="Genomic_DNA"/>
</dbReference>
<gene>
    <name evidence="1" type="ORF">EYZ11_011305</name>
</gene>
<sequence length="157" mass="17492">MYSSGLDTFYYRGHLIVAHPGRIAGSSSYHFFVPGFNFGGTLRGNSDGAGNVAYILARELIDEVICLNSGYHIFTVQIRNGTDGDQLFIDALDISEASTAAMEHVCNQTHYIMHMKVLWEEGDSPVAAEFFFEGDSAVRSGLVLDNEYTEPIWFDRH</sequence>
<keyword evidence="2" id="KW-1185">Reference proteome</keyword>
<protein>
    <submittedName>
        <fullName evidence="1">Uncharacterized protein</fullName>
    </submittedName>
</protein>
<accession>A0A4S3J5A6</accession>